<dbReference type="Proteomes" id="UP000788993">
    <property type="component" value="Unassembled WGS sequence"/>
</dbReference>
<keyword evidence="2" id="KW-1185">Reference proteome</keyword>
<reference evidence="1" key="2">
    <citation type="submission" date="2021-01" db="EMBL/GenBank/DDBJ databases">
        <authorList>
            <person name="Schikora-Tamarit M.A."/>
        </authorList>
    </citation>
    <scope>NUCLEOTIDE SEQUENCE</scope>
    <source>
        <strain evidence="1">NCAIM Y.01608</strain>
    </source>
</reference>
<reference evidence="1" key="1">
    <citation type="journal article" date="2021" name="Open Biol.">
        <title>Shared evolutionary footprints suggest mitochondrial oxidative damage underlies multiple complex I losses in fungi.</title>
        <authorList>
            <person name="Schikora-Tamarit M.A."/>
            <person name="Marcet-Houben M."/>
            <person name="Nosek J."/>
            <person name="Gabaldon T."/>
        </authorList>
    </citation>
    <scope>NUCLEOTIDE SEQUENCE</scope>
    <source>
        <strain evidence="1">NCAIM Y.01608</strain>
    </source>
</reference>
<organism evidence="1 2">
    <name type="scientific">Ogataea polymorpha</name>
    <dbReference type="NCBI Taxonomy" id="460523"/>
    <lineage>
        <taxon>Eukaryota</taxon>
        <taxon>Fungi</taxon>
        <taxon>Dikarya</taxon>
        <taxon>Ascomycota</taxon>
        <taxon>Saccharomycotina</taxon>
        <taxon>Pichiomycetes</taxon>
        <taxon>Pichiales</taxon>
        <taxon>Pichiaceae</taxon>
        <taxon>Ogataea</taxon>
    </lineage>
</organism>
<dbReference type="EMBL" id="JAEUBD010000146">
    <property type="protein sequence ID" value="KAH3676914.1"/>
    <property type="molecule type" value="Genomic_DNA"/>
</dbReference>
<dbReference type="AlphaFoldDB" id="A0A9P8PT13"/>
<protein>
    <submittedName>
        <fullName evidence="1">Uncharacterized protein</fullName>
    </submittedName>
</protein>
<sequence>MWRSAVPTTSNFCDESIANSATGENARSEIESSGPLGTTMSFCRSWRVPADVTVPVPEDPPRELVPNAPSDRVPKDICPQLQQSIADAGLLLAKHRARRFSVRLHRSSGGLQQHALVGRDGVGQSDRVLLDIQLHKHLVGLLQVALLSQSLDSVDQFSDKTLRLQLWVHVDVQNDQHVSLGSDLLAARDFVFWQTSEHRQVLVHKLLLDVALQCLDIFKVAWIRVQHNKLPQRGFERYCLLFSDVSAQVDDLLHSGHGKLNFFVDQRVVDDRVRQEVHRVGVFAVFLQRLLLKQHLYSAVDVLGQIWRERSHGSHESEQRFGQRIHGLQTVLDTILSLQSLSVEPDVPVGQLVNQIQQLRNNRVQSRSMTFSDLDSGSYLKSIPSFFLSKATCPSRNLYEFHHGSRTLETTSLTPSSLNLSVSALKTGELIKYNLRASAPYLSQRANTDNLLEIFRNPQGQWSAPVSLSRDVPVSGIGNPVGKSFILYVGRNPSGSVHSLQHLGNDVLDSHKPRRNRSIKQRSVGSPAEWVAVSDLGRQQNPTGGSQILDDFLVGVLNVESSKVGHFLSESSVVVDRVRRSQVLIDDACLGSSLEIDLTKSRCLVDNTGTGVVCDKGVAVHSESGVFELVVEIVERRLTFQHDVGDVLLLVVDLGILKLGMHTEANIRRQGPRSGGPGNKNSLWIVF</sequence>
<comment type="caution">
    <text evidence="1">The sequence shown here is derived from an EMBL/GenBank/DDBJ whole genome shotgun (WGS) entry which is preliminary data.</text>
</comment>
<name>A0A9P8PT13_9ASCO</name>
<accession>A0A9P8PT13</accession>
<evidence type="ECO:0000313" key="2">
    <source>
        <dbReference type="Proteomes" id="UP000788993"/>
    </source>
</evidence>
<proteinExistence type="predicted"/>
<gene>
    <name evidence="1" type="ORF">OGATHE_001404</name>
</gene>
<evidence type="ECO:0000313" key="1">
    <source>
        <dbReference type="EMBL" id="KAH3676914.1"/>
    </source>
</evidence>